<dbReference type="PANTHER" id="PTHR47237:SF2">
    <property type="entry name" value="BLL4206 PROTEIN"/>
    <property type="match status" value="1"/>
</dbReference>
<evidence type="ECO:0000259" key="1">
    <source>
        <dbReference type="PROSITE" id="PS51186"/>
    </source>
</evidence>
<feature type="domain" description="N-acetyltransferase" evidence="1">
    <location>
        <begin position="9"/>
        <end position="145"/>
    </location>
</feature>
<reference evidence="2" key="2">
    <citation type="submission" date="2023-01" db="EMBL/GenBank/DDBJ databases">
        <title>Draft genome sequence of Sneathiella chinensis strain NBRC 103408.</title>
        <authorList>
            <person name="Sun Q."/>
            <person name="Mori K."/>
        </authorList>
    </citation>
    <scope>NUCLEOTIDE SEQUENCE</scope>
    <source>
        <strain evidence="2">NBRC 103408</strain>
    </source>
</reference>
<dbReference type="Gene3D" id="3.40.630.90">
    <property type="match status" value="1"/>
</dbReference>
<dbReference type="Pfam" id="PF13673">
    <property type="entry name" value="Acetyltransf_10"/>
    <property type="match status" value="1"/>
</dbReference>
<dbReference type="InterPro" id="IPR041496">
    <property type="entry name" value="YitH/HolE_GNAT"/>
</dbReference>
<keyword evidence="3" id="KW-1185">Reference proteome</keyword>
<sequence length="290" mass="31168">MTLTARHGADIRRLDGSHMDALMAITDEVGWGFTRQYWQVVLAAGAVFGLYRDEDTPAAVSAIFDYGPELSALGVVIVRERYRGQGLASLVIDAAEGGLERTGAPLLLISTADGQPVYERRGFVTVSECRKLVKPEGVIVGEPPKLENGRFVPVTEDNLDRVLELDRAVFGADRTPVIRAMFHTCLQALAVEQDGDLTGYAFLYARQGIEAIGPVVAENDAMAKALCQMLAYGREGGVRIDVLSHQATFGEALGTLGFQTAEAVPLMMLNGSSDLVSRPGAYALVSQTYG</sequence>
<dbReference type="InterPro" id="IPR000182">
    <property type="entry name" value="GNAT_dom"/>
</dbReference>
<dbReference type="InterPro" id="IPR016181">
    <property type="entry name" value="Acyl_CoA_acyltransferase"/>
</dbReference>
<proteinExistence type="predicted"/>
<dbReference type="Gene3D" id="3.40.630.30">
    <property type="match status" value="1"/>
</dbReference>
<evidence type="ECO:0000313" key="3">
    <source>
        <dbReference type="Proteomes" id="UP001161409"/>
    </source>
</evidence>
<protein>
    <submittedName>
        <fullName evidence="2">Acetyltransferase</fullName>
    </submittedName>
</protein>
<reference evidence="2" key="1">
    <citation type="journal article" date="2014" name="Int. J. Syst. Evol. Microbiol.">
        <title>Complete genome of a new Firmicutes species belonging to the dominant human colonic microbiota ('Ruminococcus bicirculans') reveals two chromosomes and a selective capacity to utilize plant glucans.</title>
        <authorList>
            <consortium name="NISC Comparative Sequencing Program"/>
            <person name="Wegmann U."/>
            <person name="Louis P."/>
            <person name="Goesmann A."/>
            <person name="Henrissat B."/>
            <person name="Duncan S.H."/>
            <person name="Flint H.J."/>
        </authorList>
    </citation>
    <scope>NUCLEOTIDE SEQUENCE</scope>
    <source>
        <strain evidence="2">NBRC 103408</strain>
    </source>
</reference>
<name>A0ABQ5U5N7_9PROT</name>
<comment type="caution">
    <text evidence="2">The sequence shown here is derived from an EMBL/GenBank/DDBJ whole genome shotgun (WGS) entry which is preliminary data.</text>
</comment>
<dbReference type="RefSeq" id="WP_169560775.1">
    <property type="nucleotide sequence ID" value="NZ_BSNF01000006.1"/>
</dbReference>
<organism evidence="2 3">
    <name type="scientific">Sneathiella chinensis</name>
    <dbReference type="NCBI Taxonomy" id="349750"/>
    <lineage>
        <taxon>Bacteria</taxon>
        <taxon>Pseudomonadati</taxon>
        <taxon>Pseudomonadota</taxon>
        <taxon>Alphaproteobacteria</taxon>
        <taxon>Sneathiellales</taxon>
        <taxon>Sneathiellaceae</taxon>
        <taxon>Sneathiella</taxon>
    </lineage>
</organism>
<evidence type="ECO:0000313" key="2">
    <source>
        <dbReference type="EMBL" id="GLQ06627.1"/>
    </source>
</evidence>
<accession>A0ABQ5U5N7</accession>
<dbReference type="Proteomes" id="UP001161409">
    <property type="component" value="Unassembled WGS sequence"/>
</dbReference>
<dbReference type="Pfam" id="PF18014">
    <property type="entry name" value="Acetyltransf_18"/>
    <property type="match status" value="1"/>
</dbReference>
<gene>
    <name evidence="2" type="ORF">GCM10007924_18480</name>
</gene>
<dbReference type="EMBL" id="BSNF01000006">
    <property type="protein sequence ID" value="GLQ06627.1"/>
    <property type="molecule type" value="Genomic_DNA"/>
</dbReference>
<dbReference type="PANTHER" id="PTHR47237">
    <property type="entry name" value="SLL0310 PROTEIN"/>
    <property type="match status" value="1"/>
</dbReference>
<dbReference type="SUPFAM" id="SSF55729">
    <property type="entry name" value="Acyl-CoA N-acyltransferases (Nat)"/>
    <property type="match status" value="1"/>
</dbReference>
<dbReference type="InterPro" id="IPR052729">
    <property type="entry name" value="Acyl/Acetyltrans_Enzymes"/>
</dbReference>
<dbReference type="PROSITE" id="PS51186">
    <property type="entry name" value="GNAT"/>
    <property type="match status" value="1"/>
</dbReference>